<keyword evidence="1" id="KW-0812">Transmembrane</keyword>
<dbReference type="EMBL" id="CP064789">
    <property type="protein sequence ID" value="QSG12198.1"/>
    <property type="molecule type" value="Genomic_DNA"/>
</dbReference>
<accession>A0A897NHY3</accession>
<organism evidence="2 3">
    <name type="scientific">Halapricum desulfuricans</name>
    <dbReference type="NCBI Taxonomy" id="2841257"/>
    <lineage>
        <taxon>Archaea</taxon>
        <taxon>Methanobacteriati</taxon>
        <taxon>Methanobacteriota</taxon>
        <taxon>Stenosarchaea group</taxon>
        <taxon>Halobacteria</taxon>
        <taxon>Halobacteriales</taxon>
        <taxon>Haloarculaceae</taxon>
        <taxon>Halapricum</taxon>
    </lineage>
</organism>
<feature type="transmembrane region" description="Helical" evidence="1">
    <location>
        <begin position="34"/>
        <end position="62"/>
    </location>
</feature>
<sequence>MFGRTRIRRRSAGRIASGPDTTDWVFYRSLPSQFAIAGLFATVGLLVTAVTATVLHLVSIVYM</sequence>
<reference evidence="2" key="1">
    <citation type="submission" date="2020-11" db="EMBL/GenBank/DDBJ databases">
        <title>Carbohydrate-dependent, anaerobic sulfur respiration: A novel catabolism in halophilic archaea.</title>
        <authorList>
            <person name="Sorokin D.Y."/>
            <person name="Messina E."/>
            <person name="Smedile F."/>
            <person name="La Cono V."/>
            <person name="Hallsworth J.E."/>
            <person name="Yakimov M.M."/>
        </authorList>
    </citation>
    <scope>NUCLEOTIDE SEQUENCE</scope>
    <source>
        <strain evidence="2">HSR-Bgl</strain>
    </source>
</reference>
<keyword evidence="1" id="KW-0472">Membrane</keyword>
<keyword evidence="1" id="KW-1133">Transmembrane helix</keyword>
<evidence type="ECO:0000313" key="3">
    <source>
        <dbReference type="Proteomes" id="UP000663305"/>
    </source>
</evidence>
<dbReference type="GeneID" id="68861321"/>
<gene>
    <name evidence="2" type="ORF">HSBGL_1787</name>
</gene>
<dbReference type="AlphaFoldDB" id="A0A897NHY3"/>
<proteinExistence type="predicted"/>
<dbReference type="Proteomes" id="UP000663305">
    <property type="component" value="Chromosome"/>
</dbReference>
<protein>
    <submittedName>
        <fullName evidence="2">Uncharacterized protein</fullName>
    </submittedName>
</protein>
<dbReference type="RefSeq" id="WP_229124219.1">
    <property type="nucleotide sequence ID" value="NZ_CP064789.1"/>
</dbReference>
<name>A0A897NHY3_9EURY</name>
<evidence type="ECO:0000313" key="2">
    <source>
        <dbReference type="EMBL" id="QSG12198.1"/>
    </source>
</evidence>
<evidence type="ECO:0000256" key="1">
    <source>
        <dbReference type="SAM" id="Phobius"/>
    </source>
</evidence>